<evidence type="ECO:0000313" key="8">
    <source>
        <dbReference type="EMBL" id="KAL3843333.1"/>
    </source>
</evidence>
<dbReference type="PIRSF" id="PIRSF005739">
    <property type="entry name" value="O-mtase"/>
    <property type="match status" value="1"/>
</dbReference>
<dbReference type="InterPro" id="IPR036390">
    <property type="entry name" value="WH_DNA-bd_sf"/>
</dbReference>
<evidence type="ECO:0000256" key="3">
    <source>
        <dbReference type="ARBA" id="ARBA00022691"/>
    </source>
</evidence>
<feature type="domain" description="O-methyltransferase dimerisation" evidence="7">
    <location>
        <begin position="24"/>
        <end position="110"/>
    </location>
</feature>
<keyword evidence="9" id="KW-1185">Reference proteome</keyword>
<dbReference type="InterPro" id="IPR001077">
    <property type="entry name" value="COMT_C"/>
</dbReference>
<dbReference type="InterPro" id="IPR012967">
    <property type="entry name" value="COMT_dimerisation"/>
</dbReference>
<evidence type="ECO:0000313" key="9">
    <source>
        <dbReference type="Proteomes" id="UP001634393"/>
    </source>
</evidence>
<dbReference type="Gene3D" id="3.40.50.150">
    <property type="entry name" value="Vaccinia Virus protein VP39"/>
    <property type="match status" value="1"/>
</dbReference>
<reference evidence="8 9" key="1">
    <citation type="submission" date="2024-12" db="EMBL/GenBank/DDBJ databases">
        <title>The unique morphological basis and parallel evolutionary history of personate flowers in Penstemon.</title>
        <authorList>
            <person name="Depatie T.H."/>
            <person name="Wessinger C.A."/>
        </authorList>
    </citation>
    <scope>NUCLEOTIDE SEQUENCE [LARGE SCALE GENOMIC DNA]</scope>
    <source>
        <strain evidence="8">WTNN_2</strain>
        <tissue evidence="8">Leaf</tissue>
    </source>
</reference>
<dbReference type="Gene3D" id="1.10.10.10">
    <property type="entry name" value="Winged helix-like DNA-binding domain superfamily/Winged helix DNA-binding domain"/>
    <property type="match status" value="1"/>
</dbReference>
<dbReference type="PROSITE" id="PS51683">
    <property type="entry name" value="SAM_OMT_II"/>
    <property type="match status" value="1"/>
</dbReference>
<feature type="active site" description="Proton acceptor" evidence="5">
    <location>
        <position position="263"/>
    </location>
</feature>
<protein>
    <recommendedName>
        <fullName evidence="10">O-methyltransferase</fullName>
    </recommendedName>
</protein>
<keyword evidence="3" id="KW-0949">S-adenosyl-L-methionine</keyword>
<keyword evidence="2" id="KW-0808">Transferase</keyword>
<organism evidence="8 9">
    <name type="scientific">Penstemon smallii</name>
    <dbReference type="NCBI Taxonomy" id="265156"/>
    <lineage>
        <taxon>Eukaryota</taxon>
        <taxon>Viridiplantae</taxon>
        <taxon>Streptophyta</taxon>
        <taxon>Embryophyta</taxon>
        <taxon>Tracheophyta</taxon>
        <taxon>Spermatophyta</taxon>
        <taxon>Magnoliopsida</taxon>
        <taxon>eudicotyledons</taxon>
        <taxon>Gunneridae</taxon>
        <taxon>Pentapetalae</taxon>
        <taxon>asterids</taxon>
        <taxon>lamiids</taxon>
        <taxon>Lamiales</taxon>
        <taxon>Plantaginaceae</taxon>
        <taxon>Cheloneae</taxon>
        <taxon>Penstemon</taxon>
    </lineage>
</organism>
<dbReference type="InterPro" id="IPR016461">
    <property type="entry name" value="COMT-like"/>
</dbReference>
<dbReference type="Pfam" id="PF08100">
    <property type="entry name" value="Dimerisation"/>
    <property type="match status" value="1"/>
</dbReference>
<evidence type="ECO:0000256" key="5">
    <source>
        <dbReference type="PIRSR" id="PIRSR005739-1"/>
    </source>
</evidence>
<dbReference type="FunFam" id="3.40.50.150:FF:000294">
    <property type="entry name" value="O-methyltransferase family protein"/>
    <property type="match status" value="1"/>
</dbReference>
<gene>
    <name evidence="8" type="ORF">ACJIZ3_000736</name>
</gene>
<name>A0ABD3U559_9LAMI</name>
<dbReference type="GO" id="GO:0008171">
    <property type="term" value="F:O-methyltransferase activity"/>
    <property type="evidence" value="ECO:0007669"/>
    <property type="project" value="UniProtKB-ARBA"/>
</dbReference>
<evidence type="ECO:0000256" key="1">
    <source>
        <dbReference type="ARBA" id="ARBA00022603"/>
    </source>
</evidence>
<sequence length="359" mass="39421">MEVKSITKAKAKAKEEAQANLDIWKYALGFTPMAIVKCAIELQIPDVLESHGGAMTLLELSTALGCSPPILHRIMRYLSHRGFFKRVPTSQEDSSSISYEQTTLSRMLMTNSENSMASLVMLESSHVMLGPWHNLRARALTNGASAFVSANGEELWKYASENPAHSKLINDGLACRARVDILAIIDQYPEAFKGIGSLVDVGGGDGTSLHTLVKACPWIRGINFDLPHVTSMAPQYVGIEHVGGDMFESVPKADAALLMSVLHDWNDEECIDILRNCLEAIPKDTGKVIIAEAVIEEGENENELYSDVRLALDMVMLAHTETGKERTSKEWGYVVKAAGFSRYKVKLIEAIPAVIEAYP</sequence>
<keyword evidence="1" id="KW-0489">Methyltransferase</keyword>
<dbReference type="InterPro" id="IPR029063">
    <property type="entry name" value="SAM-dependent_MTases_sf"/>
</dbReference>
<dbReference type="GO" id="GO:0032259">
    <property type="term" value="P:methylation"/>
    <property type="evidence" value="ECO:0007669"/>
    <property type="project" value="UniProtKB-KW"/>
</dbReference>
<dbReference type="Pfam" id="PF00891">
    <property type="entry name" value="Methyltransf_2"/>
    <property type="match status" value="1"/>
</dbReference>
<feature type="domain" description="O-methyltransferase C-terminal" evidence="6">
    <location>
        <begin position="132"/>
        <end position="341"/>
    </location>
</feature>
<dbReference type="AlphaFoldDB" id="A0ABD3U559"/>
<dbReference type="InterPro" id="IPR036388">
    <property type="entry name" value="WH-like_DNA-bd_sf"/>
</dbReference>
<dbReference type="SUPFAM" id="SSF46785">
    <property type="entry name" value="Winged helix' DNA-binding domain"/>
    <property type="match status" value="1"/>
</dbReference>
<proteinExistence type="inferred from homology"/>
<dbReference type="PANTHER" id="PTHR11746">
    <property type="entry name" value="O-METHYLTRANSFERASE"/>
    <property type="match status" value="1"/>
</dbReference>
<accession>A0ABD3U559</accession>
<comment type="caution">
    <text evidence="8">The sequence shown here is derived from an EMBL/GenBank/DDBJ whole genome shotgun (WGS) entry which is preliminary data.</text>
</comment>
<evidence type="ECO:0008006" key="10">
    <source>
        <dbReference type="Google" id="ProtNLM"/>
    </source>
</evidence>
<evidence type="ECO:0000256" key="2">
    <source>
        <dbReference type="ARBA" id="ARBA00022679"/>
    </source>
</evidence>
<evidence type="ECO:0000259" key="6">
    <source>
        <dbReference type="Pfam" id="PF00891"/>
    </source>
</evidence>
<dbReference type="Proteomes" id="UP001634393">
    <property type="component" value="Unassembled WGS sequence"/>
</dbReference>
<dbReference type="SUPFAM" id="SSF53335">
    <property type="entry name" value="S-adenosyl-L-methionine-dependent methyltransferases"/>
    <property type="match status" value="1"/>
</dbReference>
<evidence type="ECO:0000259" key="7">
    <source>
        <dbReference type="Pfam" id="PF08100"/>
    </source>
</evidence>
<evidence type="ECO:0000256" key="4">
    <source>
        <dbReference type="ARBA" id="ARBA00034481"/>
    </source>
</evidence>
<comment type="similarity">
    <text evidence="4">Belongs to the class I-like SAM-binding methyltransferase superfamily. Cation-independent O-methyltransferase family. COMT subfamily.</text>
</comment>
<dbReference type="EMBL" id="JBJXBP010000002">
    <property type="protein sequence ID" value="KAL3843333.1"/>
    <property type="molecule type" value="Genomic_DNA"/>
</dbReference>